<dbReference type="EC" id="3.1.26.4" evidence="2"/>
<reference evidence="5 6" key="1">
    <citation type="submission" date="2023-09" db="EMBL/GenBank/DDBJ databases">
        <authorList>
            <person name="Wang M."/>
        </authorList>
    </citation>
    <scope>NUCLEOTIDE SEQUENCE [LARGE SCALE GENOMIC DNA]</scope>
    <source>
        <strain evidence="5">GT-2023</strain>
        <tissue evidence="5">Liver</tissue>
    </source>
</reference>
<dbReference type="InterPro" id="IPR050951">
    <property type="entry name" value="Retrovirus_Pol_polyprotein"/>
</dbReference>
<keyword evidence="3" id="KW-0511">Multifunctional enzyme</keyword>
<dbReference type="InterPro" id="IPR000477">
    <property type="entry name" value="RT_dom"/>
</dbReference>
<evidence type="ECO:0000313" key="6">
    <source>
        <dbReference type="Proteomes" id="UP001558613"/>
    </source>
</evidence>
<dbReference type="PANTHER" id="PTHR37984:SF5">
    <property type="entry name" value="PROTEIN NYNRIN-LIKE"/>
    <property type="match status" value="1"/>
</dbReference>
<dbReference type="SUPFAM" id="SSF56672">
    <property type="entry name" value="DNA/RNA polymerases"/>
    <property type="match status" value="1"/>
</dbReference>
<dbReference type="CDD" id="cd09274">
    <property type="entry name" value="RNase_HI_RT_Ty3"/>
    <property type="match status" value="1"/>
</dbReference>
<dbReference type="Pfam" id="PF17919">
    <property type="entry name" value="RT_RNaseH_2"/>
    <property type="match status" value="1"/>
</dbReference>
<dbReference type="InterPro" id="IPR043128">
    <property type="entry name" value="Rev_trsase/Diguanyl_cyclase"/>
</dbReference>
<name>A0ABR3M222_9TELE</name>
<dbReference type="Gene3D" id="3.30.70.270">
    <property type="match status" value="2"/>
</dbReference>
<dbReference type="Gene3D" id="3.10.20.370">
    <property type="match status" value="1"/>
</dbReference>
<evidence type="ECO:0000259" key="4">
    <source>
        <dbReference type="PROSITE" id="PS50878"/>
    </source>
</evidence>
<feature type="domain" description="Reverse transcriptase" evidence="4">
    <location>
        <begin position="1"/>
        <end position="82"/>
    </location>
</feature>
<comment type="similarity">
    <text evidence="1">Belongs to the beta type-B retroviral polymerase family. HERV class-II K(HML-2) pol subfamily.</text>
</comment>
<comment type="caution">
    <text evidence="5">The sequence shown here is derived from an EMBL/GenBank/DDBJ whole genome shotgun (WGS) entry which is preliminary data.</text>
</comment>
<dbReference type="CDD" id="cd01647">
    <property type="entry name" value="RT_LTR"/>
    <property type="match status" value="1"/>
</dbReference>
<evidence type="ECO:0000256" key="2">
    <source>
        <dbReference type="ARBA" id="ARBA00012180"/>
    </source>
</evidence>
<sequence length="382" mass="42730">MPFGLCNAPSTFQRLMERLFGDQQCRSLLLYLDDIIVFSSSVSQHIERLEVVLSRLKREDLKAKLSKCAFFQKQVGYLGHVILAQGVSTDPKKIQAVAQWQSPACVSDLRSFLGFASYYRRFVEGFANLAAPLHRIVAEWASVRPKVRASQGFSVAWNEQCEQSFVELKNRLTKAPVLAYADFSLPFVLEVDASHSGLGAVLSQEQGGKVRPTAYASRSLRPTERNMSNYSSMKLEFLALKWAMTEKFRDYLLGNKCIVFTDNNPLIHLNTAKLGAMEQRWAAELAVFNFELKYRSGRTNKNADALSRQNPSSQDKVRELLPGTAVPVAVRQVGGMQEAVQVTQAVVSALPSFRGDVKALQEADPVIGEVLAFWRRGRPPHI</sequence>
<dbReference type="Proteomes" id="UP001558613">
    <property type="component" value="Unassembled WGS sequence"/>
</dbReference>
<keyword evidence="6" id="KW-1185">Reference proteome</keyword>
<dbReference type="InterPro" id="IPR043502">
    <property type="entry name" value="DNA/RNA_pol_sf"/>
</dbReference>
<proteinExistence type="inferred from homology"/>
<evidence type="ECO:0000313" key="5">
    <source>
        <dbReference type="EMBL" id="KAL1257999.1"/>
    </source>
</evidence>
<dbReference type="Pfam" id="PF00078">
    <property type="entry name" value="RVT_1"/>
    <property type="match status" value="1"/>
</dbReference>
<accession>A0ABR3M222</accession>
<gene>
    <name evidence="5" type="ORF">QQF64_011243</name>
</gene>
<dbReference type="EMBL" id="JAYMGO010000017">
    <property type="protein sequence ID" value="KAL1257999.1"/>
    <property type="molecule type" value="Genomic_DNA"/>
</dbReference>
<dbReference type="PANTHER" id="PTHR37984">
    <property type="entry name" value="PROTEIN CBG26694"/>
    <property type="match status" value="1"/>
</dbReference>
<dbReference type="InterPro" id="IPR041577">
    <property type="entry name" value="RT_RNaseH_2"/>
</dbReference>
<evidence type="ECO:0000256" key="1">
    <source>
        <dbReference type="ARBA" id="ARBA00010879"/>
    </source>
</evidence>
<evidence type="ECO:0000256" key="3">
    <source>
        <dbReference type="ARBA" id="ARBA00023268"/>
    </source>
</evidence>
<protein>
    <recommendedName>
        <fullName evidence="2">ribonuclease H</fullName>
        <ecNumber evidence="2">3.1.26.4</ecNumber>
    </recommendedName>
</protein>
<dbReference type="PROSITE" id="PS50878">
    <property type="entry name" value="RT_POL"/>
    <property type="match status" value="1"/>
</dbReference>
<organism evidence="5 6">
    <name type="scientific">Cirrhinus molitorella</name>
    <name type="common">mud carp</name>
    <dbReference type="NCBI Taxonomy" id="172907"/>
    <lineage>
        <taxon>Eukaryota</taxon>
        <taxon>Metazoa</taxon>
        <taxon>Chordata</taxon>
        <taxon>Craniata</taxon>
        <taxon>Vertebrata</taxon>
        <taxon>Euteleostomi</taxon>
        <taxon>Actinopterygii</taxon>
        <taxon>Neopterygii</taxon>
        <taxon>Teleostei</taxon>
        <taxon>Ostariophysi</taxon>
        <taxon>Cypriniformes</taxon>
        <taxon>Cyprinidae</taxon>
        <taxon>Labeoninae</taxon>
        <taxon>Labeonini</taxon>
        <taxon>Cirrhinus</taxon>
    </lineage>
</organism>